<organism evidence="1">
    <name type="scientific">Arundo donax</name>
    <name type="common">Giant reed</name>
    <name type="synonym">Donax arundinaceus</name>
    <dbReference type="NCBI Taxonomy" id="35708"/>
    <lineage>
        <taxon>Eukaryota</taxon>
        <taxon>Viridiplantae</taxon>
        <taxon>Streptophyta</taxon>
        <taxon>Embryophyta</taxon>
        <taxon>Tracheophyta</taxon>
        <taxon>Spermatophyta</taxon>
        <taxon>Magnoliopsida</taxon>
        <taxon>Liliopsida</taxon>
        <taxon>Poales</taxon>
        <taxon>Poaceae</taxon>
        <taxon>PACMAD clade</taxon>
        <taxon>Arundinoideae</taxon>
        <taxon>Arundineae</taxon>
        <taxon>Arundo</taxon>
    </lineage>
</organism>
<protein>
    <submittedName>
        <fullName evidence="1">Uncharacterized protein</fullName>
    </submittedName>
</protein>
<reference evidence="1" key="2">
    <citation type="journal article" date="2015" name="Data Brief">
        <title>Shoot transcriptome of the giant reed, Arundo donax.</title>
        <authorList>
            <person name="Barrero R.A."/>
            <person name="Guerrero F.D."/>
            <person name="Moolhuijzen P."/>
            <person name="Goolsby J.A."/>
            <person name="Tidwell J."/>
            <person name="Bellgard S.E."/>
            <person name="Bellgard M.I."/>
        </authorList>
    </citation>
    <scope>NUCLEOTIDE SEQUENCE</scope>
    <source>
        <tissue evidence="1">Shoot tissue taken approximately 20 cm above the soil surface</tissue>
    </source>
</reference>
<proteinExistence type="predicted"/>
<sequence>MTFIATFLSTSLEFQLLKIYHRTLERSQS</sequence>
<dbReference type="AlphaFoldDB" id="A0A0A9GXW2"/>
<evidence type="ECO:0000313" key="1">
    <source>
        <dbReference type="EMBL" id="JAE29362.1"/>
    </source>
</evidence>
<dbReference type="EMBL" id="GBRH01168534">
    <property type="protein sequence ID" value="JAE29362.1"/>
    <property type="molecule type" value="Transcribed_RNA"/>
</dbReference>
<accession>A0A0A9GXW2</accession>
<name>A0A0A9GXW2_ARUDO</name>
<reference evidence="1" key="1">
    <citation type="submission" date="2014-09" db="EMBL/GenBank/DDBJ databases">
        <authorList>
            <person name="Magalhaes I.L.F."/>
            <person name="Oliveira U."/>
            <person name="Santos F.R."/>
            <person name="Vidigal T.H.D.A."/>
            <person name="Brescovit A.D."/>
            <person name="Santos A.J."/>
        </authorList>
    </citation>
    <scope>NUCLEOTIDE SEQUENCE</scope>
    <source>
        <tissue evidence="1">Shoot tissue taken approximately 20 cm above the soil surface</tissue>
    </source>
</reference>